<evidence type="ECO:0000256" key="1">
    <source>
        <dbReference type="SAM" id="MobiDB-lite"/>
    </source>
</evidence>
<feature type="compositionally biased region" description="Basic and acidic residues" evidence="1">
    <location>
        <begin position="211"/>
        <end position="222"/>
    </location>
</feature>
<dbReference type="AlphaFoldDB" id="A0A6J4U9A0"/>
<feature type="compositionally biased region" description="Basic and acidic residues" evidence="1">
    <location>
        <begin position="22"/>
        <end position="31"/>
    </location>
</feature>
<organism evidence="2">
    <name type="scientific">uncultured Thermomicrobiales bacterium</name>
    <dbReference type="NCBI Taxonomy" id="1645740"/>
    <lineage>
        <taxon>Bacteria</taxon>
        <taxon>Pseudomonadati</taxon>
        <taxon>Thermomicrobiota</taxon>
        <taxon>Thermomicrobia</taxon>
        <taxon>Thermomicrobiales</taxon>
        <taxon>environmental samples</taxon>
    </lineage>
</organism>
<dbReference type="EMBL" id="CADCWE010000140">
    <property type="protein sequence ID" value="CAA9543806.1"/>
    <property type="molecule type" value="Genomic_DNA"/>
</dbReference>
<accession>A0A6J4U9A0</accession>
<proteinExistence type="predicted"/>
<feature type="non-terminal residue" evidence="2">
    <location>
        <position position="243"/>
    </location>
</feature>
<feature type="region of interest" description="Disordered" evidence="1">
    <location>
        <begin position="148"/>
        <end position="243"/>
    </location>
</feature>
<sequence>ESPDRFRCPCQPGRAPSGADPESDRRRAVEPRRHRRIRAAPAGVPRPHGGSRRQSRPRGKPRPGLFGRHRRLGVQSGGPGRVALDVVTAGDGASDVPSGTPGTHDRFRLHSGPWQSEGAGLGIRDQRRDRDRQLCPLRQRRLLYRAHPRRDVRGAAGERTGRPDLPITGWRHPGPAPGALHHQPGQRRPTAGPRSPRRVRAPRHRPRHDHRPPDRLRHRDDPASDGARQPPRCADWTPRGRNV</sequence>
<protein>
    <submittedName>
        <fullName evidence="2">Diadenosine tetraphosphatase</fullName>
    </submittedName>
</protein>
<reference evidence="2" key="1">
    <citation type="submission" date="2020-02" db="EMBL/GenBank/DDBJ databases">
        <authorList>
            <person name="Meier V. D."/>
        </authorList>
    </citation>
    <scope>NUCLEOTIDE SEQUENCE</scope>
    <source>
        <strain evidence="2">AVDCRST_MAG73</strain>
    </source>
</reference>
<name>A0A6J4U9A0_9BACT</name>
<feature type="compositionally biased region" description="Basic residues" evidence="1">
    <location>
        <begin position="195"/>
        <end position="210"/>
    </location>
</feature>
<evidence type="ECO:0000313" key="2">
    <source>
        <dbReference type="EMBL" id="CAA9543806.1"/>
    </source>
</evidence>
<feature type="non-terminal residue" evidence="2">
    <location>
        <position position="1"/>
    </location>
</feature>
<feature type="compositionally biased region" description="Basic residues" evidence="1">
    <location>
        <begin position="49"/>
        <end position="72"/>
    </location>
</feature>
<gene>
    <name evidence="2" type="ORF">AVDCRST_MAG73-2206</name>
</gene>
<feature type="region of interest" description="Disordered" evidence="1">
    <location>
        <begin position="1"/>
        <end position="132"/>
    </location>
</feature>